<keyword evidence="4" id="KW-1185">Reference proteome</keyword>
<gene>
    <name evidence="3" type="ORF">SAMN05660865_01251</name>
</gene>
<reference evidence="4" key="1">
    <citation type="submission" date="2016-10" db="EMBL/GenBank/DDBJ databases">
        <authorList>
            <person name="Varghese N."/>
            <person name="Submissions S."/>
        </authorList>
    </citation>
    <scope>NUCLEOTIDE SEQUENCE [LARGE SCALE GENOMIC DNA]</scope>
    <source>
        <strain evidence="4">DSM 5463</strain>
    </source>
</reference>
<evidence type="ECO:0000259" key="2">
    <source>
        <dbReference type="SMART" id="SM01117"/>
    </source>
</evidence>
<dbReference type="Proteomes" id="UP000242850">
    <property type="component" value="Unassembled WGS sequence"/>
</dbReference>
<evidence type="ECO:0000313" key="3">
    <source>
        <dbReference type="EMBL" id="SEF88186.1"/>
    </source>
</evidence>
<dbReference type="PANTHER" id="PTHR10281:SF76">
    <property type="entry name" value="CALCUTTA CUP-RELATED"/>
    <property type="match status" value="1"/>
</dbReference>
<evidence type="ECO:0000256" key="1">
    <source>
        <dbReference type="ARBA" id="ARBA00038357"/>
    </source>
</evidence>
<dbReference type="PANTHER" id="PTHR10281">
    <property type="entry name" value="MEMBRANE-ASSOCIATED PROGESTERONE RECEPTOR COMPONENT-RELATED"/>
    <property type="match status" value="1"/>
</dbReference>
<dbReference type="SUPFAM" id="SSF55856">
    <property type="entry name" value="Cytochrome b5-like heme/steroid binding domain"/>
    <property type="match status" value="1"/>
</dbReference>
<organism evidence="3 4">
    <name type="scientific">Caloramator fervidus</name>
    <dbReference type="NCBI Taxonomy" id="29344"/>
    <lineage>
        <taxon>Bacteria</taxon>
        <taxon>Bacillati</taxon>
        <taxon>Bacillota</taxon>
        <taxon>Clostridia</taxon>
        <taxon>Eubacteriales</taxon>
        <taxon>Clostridiaceae</taxon>
        <taxon>Caloramator</taxon>
    </lineage>
</organism>
<dbReference type="SMART" id="SM01117">
    <property type="entry name" value="Cyt-b5"/>
    <property type="match status" value="1"/>
</dbReference>
<protein>
    <submittedName>
        <fullName evidence="3">Predicted heme/steroid binding protein</fullName>
    </submittedName>
</protein>
<dbReference type="InterPro" id="IPR036400">
    <property type="entry name" value="Cyt_B5-like_heme/steroid_sf"/>
</dbReference>
<dbReference type="Pfam" id="PF00173">
    <property type="entry name" value="Cyt-b5"/>
    <property type="match status" value="1"/>
</dbReference>
<dbReference type="EMBL" id="FNUK01000014">
    <property type="protein sequence ID" value="SEF88186.1"/>
    <property type="molecule type" value="Genomic_DNA"/>
</dbReference>
<sequence>MEDILKLKKDLEKILYKINRLRTLEFLSYCPVEKDFYKNRIMDMIDDACFKIDDILKILNEYPKRDLKEFTLDELSQFDGRDGRPAYVAINGVVYDVTFNEAWAGGSHFGLLAGKDLTEEFNKCHDLNKLLKLEIVGKIKESNV</sequence>
<dbReference type="AlphaFoldDB" id="A0A1H5VME1"/>
<dbReference type="RefSeq" id="WP_242971207.1">
    <property type="nucleotide sequence ID" value="NZ_FNUK01000014.1"/>
</dbReference>
<comment type="similarity">
    <text evidence="1">Belongs to the cytochrome b5 family. MAPR subfamily.</text>
</comment>
<evidence type="ECO:0000313" key="4">
    <source>
        <dbReference type="Proteomes" id="UP000242850"/>
    </source>
</evidence>
<dbReference type="InterPro" id="IPR050577">
    <property type="entry name" value="MAPR/NEUFC/NENF-like"/>
</dbReference>
<dbReference type="Gene3D" id="3.10.120.10">
    <property type="entry name" value="Cytochrome b5-like heme/steroid binding domain"/>
    <property type="match status" value="1"/>
</dbReference>
<accession>A0A1H5VME1</accession>
<name>A0A1H5VME1_9CLOT</name>
<proteinExistence type="inferred from homology"/>
<feature type="domain" description="Cytochrome b5 heme-binding" evidence="2">
    <location>
        <begin position="70"/>
        <end position="140"/>
    </location>
</feature>
<dbReference type="InterPro" id="IPR001199">
    <property type="entry name" value="Cyt_B5-like_heme/steroid-bd"/>
</dbReference>